<keyword evidence="2 3" id="KW-0143">Chaperone</keyword>
<evidence type="ECO:0000256" key="3">
    <source>
        <dbReference type="HAMAP-Rule" id="MF_01385"/>
    </source>
</evidence>
<protein>
    <recommendedName>
        <fullName evidence="3">Urease accessory protein UreF</fullName>
    </recommendedName>
</protein>
<organism evidence="4 5">
    <name type="scientific">Yoonia ponticola</name>
    <dbReference type="NCBI Taxonomy" id="1524255"/>
    <lineage>
        <taxon>Bacteria</taxon>
        <taxon>Pseudomonadati</taxon>
        <taxon>Pseudomonadota</taxon>
        <taxon>Alphaproteobacteria</taxon>
        <taxon>Rhodobacterales</taxon>
        <taxon>Paracoccaceae</taxon>
        <taxon>Yoonia</taxon>
    </lineage>
</organism>
<sequence length="212" mass="22576">MTTDFLTLAQLLSPSFPVGAFAYSNGLETAIADGMICTAADLENWLTALLTHGSARADAVLLNVAYTADADDLAMIDATARAFAASSERLMEADLQGAAFCDTITAVWDIPLAHLTYPVAVGSTARAMSLDLELTTAMYLQSIVANLSAAAMRLVPLGQTDGQRVQTALKPLCQTVASDLIGATLDYLHSSAFMSDIVSMRHETQYSRVFRT</sequence>
<dbReference type="HAMAP" id="MF_01385">
    <property type="entry name" value="UreF"/>
    <property type="match status" value="1"/>
</dbReference>
<dbReference type="GO" id="GO:0016151">
    <property type="term" value="F:nickel cation binding"/>
    <property type="evidence" value="ECO:0007669"/>
    <property type="project" value="UniProtKB-UniRule"/>
</dbReference>
<dbReference type="PIRSF" id="PIRSF009467">
    <property type="entry name" value="Ureas_acces_UreF"/>
    <property type="match status" value="1"/>
</dbReference>
<comment type="similarity">
    <text evidence="3">Belongs to the UreF family.</text>
</comment>
<gene>
    <name evidence="3" type="primary">ureF</name>
    <name evidence="4" type="ORF">FHS72_001456</name>
</gene>
<dbReference type="AlphaFoldDB" id="A0A7W9BKN9"/>
<comment type="caution">
    <text evidence="4">The sequence shown here is derived from an EMBL/GenBank/DDBJ whole genome shotgun (WGS) entry which is preliminary data.</text>
</comment>
<comment type="subunit">
    <text evidence="3">UreD, UreF and UreG form a complex that acts as a GTP-hydrolysis-dependent molecular chaperone, activating the urease apoprotein by helping to assemble the nickel containing metallocenter of UreC. The UreE protein probably delivers the nickel.</text>
</comment>
<dbReference type="PANTHER" id="PTHR33620">
    <property type="entry name" value="UREASE ACCESSORY PROTEIN F"/>
    <property type="match status" value="1"/>
</dbReference>
<evidence type="ECO:0000256" key="2">
    <source>
        <dbReference type="ARBA" id="ARBA00023186"/>
    </source>
</evidence>
<name>A0A7W9BKN9_9RHOB</name>
<dbReference type="InterPro" id="IPR002639">
    <property type="entry name" value="UreF"/>
</dbReference>
<dbReference type="Gene3D" id="1.10.4190.10">
    <property type="entry name" value="Urease accessory protein UreF"/>
    <property type="match status" value="1"/>
</dbReference>
<dbReference type="GO" id="GO:0005737">
    <property type="term" value="C:cytoplasm"/>
    <property type="evidence" value="ECO:0007669"/>
    <property type="project" value="UniProtKB-SubCell"/>
</dbReference>
<evidence type="ECO:0000313" key="5">
    <source>
        <dbReference type="Proteomes" id="UP000535415"/>
    </source>
</evidence>
<evidence type="ECO:0000313" key="4">
    <source>
        <dbReference type="EMBL" id="MBB5721844.1"/>
    </source>
</evidence>
<accession>A0A7W9BKN9</accession>
<proteinExistence type="inferred from homology"/>
<reference evidence="4 5" key="1">
    <citation type="submission" date="2020-08" db="EMBL/GenBank/DDBJ databases">
        <title>Genomic Encyclopedia of Type Strains, Phase IV (KMG-IV): sequencing the most valuable type-strain genomes for metagenomic binning, comparative biology and taxonomic classification.</title>
        <authorList>
            <person name="Goeker M."/>
        </authorList>
    </citation>
    <scope>NUCLEOTIDE SEQUENCE [LARGE SCALE GENOMIC DNA]</scope>
    <source>
        <strain evidence="4 5">DSM 101064</strain>
    </source>
</reference>
<dbReference type="PANTHER" id="PTHR33620:SF1">
    <property type="entry name" value="UREASE ACCESSORY PROTEIN F"/>
    <property type="match status" value="1"/>
</dbReference>
<dbReference type="InterPro" id="IPR038277">
    <property type="entry name" value="UreF_sf"/>
</dbReference>
<evidence type="ECO:0000256" key="1">
    <source>
        <dbReference type="ARBA" id="ARBA00022988"/>
    </source>
</evidence>
<keyword evidence="3" id="KW-0963">Cytoplasm</keyword>
<dbReference type="Pfam" id="PF01730">
    <property type="entry name" value="UreF"/>
    <property type="match status" value="1"/>
</dbReference>
<dbReference type="EMBL" id="JACIJM010000003">
    <property type="protein sequence ID" value="MBB5721844.1"/>
    <property type="molecule type" value="Genomic_DNA"/>
</dbReference>
<dbReference type="RefSeq" id="WP_183527557.1">
    <property type="nucleotide sequence ID" value="NZ_JACIJM010000003.1"/>
</dbReference>
<keyword evidence="5" id="KW-1185">Reference proteome</keyword>
<keyword evidence="1 3" id="KW-0996">Nickel insertion</keyword>
<dbReference type="Proteomes" id="UP000535415">
    <property type="component" value="Unassembled WGS sequence"/>
</dbReference>
<comment type="function">
    <text evidence="3">Required for maturation of urease via the functional incorporation of the urease nickel metallocenter.</text>
</comment>
<comment type="subcellular location">
    <subcellularLocation>
        <location evidence="3">Cytoplasm</location>
    </subcellularLocation>
</comment>